<evidence type="ECO:0000256" key="7">
    <source>
        <dbReference type="ARBA" id="ARBA00023054"/>
    </source>
</evidence>
<dbReference type="FunFam" id="1.20.5.2440:FF:000001">
    <property type="entry name" value="RAB11 family interacting protein 4"/>
    <property type="match status" value="1"/>
</dbReference>
<dbReference type="GO" id="GO:0051301">
    <property type="term" value="P:cell division"/>
    <property type="evidence" value="ECO:0007669"/>
    <property type="project" value="UniProtKB-KW"/>
</dbReference>
<comment type="subcellular location">
    <subcellularLocation>
        <location evidence="2">Cleavage furrow</location>
    </subcellularLocation>
    <subcellularLocation>
        <location evidence="1">Midbody</location>
    </subcellularLocation>
    <subcellularLocation>
        <location evidence="3">Recycling endosome membrane</location>
        <topology evidence="3">Peripheral membrane protein</topology>
    </subcellularLocation>
</comment>
<keyword evidence="5" id="KW-0132">Cell division</keyword>
<reference evidence="14" key="1">
    <citation type="journal article" date="2016" name="Nat. Commun.">
        <title>The channel catfish genome sequence provides insights into the evolution of scale formation in teleosts.</title>
        <authorList>
            <person name="Liu Z."/>
            <person name="Liu S."/>
            <person name="Yao J."/>
            <person name="Bao L."/>
            <person name="Zhang J."/>
            <person name="Li Y."/>
            <person name="Jiang C."/>
            <person name="Sun L."/>
            <person name="Wang R."/>
            <person name="Zhang Y."/>
            <person name="Zhou T."/>
            <person name="Zeng Q."/>
            <person name="Fu Q."/>
            <person name="Gao S."/>
            <person name="Li N."/>
            <person name="Koren S."/>
            <person name="Jiang Y."/>
            <person name="Zimin A."/>
            <person name="Xu P."/>
            <person name="Phillippy A.M."/>
            <person name="Geng X."/>
            <person name="Song L."/>
            <person name="Sun F."/>
            <person name="Li C."/>
            <person name="Wang X."/>
            <person name="Chen A."/>
            <person name="Jin Y."/>
            <person name="Yuan Z."/>
            <person name="Yang Y."/>
            <person name="Tan S."/>
            <person name="Peatman E."/>
            <person name="Lu J."/>
            <person name="Qin Z."/>
            <person name="Dunham R."/>
            <person name="Li Z."/>
            <person name="Sonstegard T."/>
            <person name="Feng J."/>
            <person name="Danzmann R.G."/>
            <person name="Schroeder S."/>
            <person name="Scheffler B."/>
            <person name="Duke M.V."/>
            <person name="Ballard L."/>
            <person name="Kucuktas H."/>
            <person name="Kaltenboeck L."/>
            <person name="Liu H."/>
            <person name="Armbruster J."/>
            <person name="Xie Y."/>
            <person name="Kirby M.L."/>
            <person name="Tian Y."/>
            <person name="Flanagan M.E."/>
            <person name="Mu W."/>
            <person name="Waldbieser G.C."/>
        </authorList>
    </citation>
    <scope>NUCLEOTIDE SEQUENCE [LARGE SCALE GENOMIC DNA]</scope>
    <source>
        <strain evidence="14">SDA103</strain>
    </source>
</reference>
<dbReference type="InterPro" id="IPR011992">
    <property type="entry name" value="EF-hand-dom_pair"/>
</dbReference>
<proteinExistence type="predicted"/>
<protein>
    <submittedName>
        <fullName evidence="15">Rab11 family-interacting protein 3 isoform X1</fullName>
    </submittedName>
</protein>
<dbReference type="CDD" id="cd14686">
    <property type="entry name" value="bZIP"/>
    <property type="match status" value="1"/>
</dbReference>
<evidence type="ECO:0000256" key="11">
    <source>
        <dbReference type="SAM" id="MobiDB-lite"/>
    </source>
</evidence>
<name>A0A2D0QWP4_ICTPU</name>
<feature type="region of interest" description="Disordered" evidence="11">
    <location>
        <begin position="178"/>
        <end position="203"/>
    </location>
</feature>
<dbReference type="Pfam" id="PF25450">
    <property type="entry name" value="Rab11-FIP3"/>
    <property type="match status" value="1"/>
</dbReference>
<feature type="region of interest" description="Disordered" evidence="11">
    <location>
        <begin position="25"/>
        <end position="48"/>
    </location>
</feature>
<feature type="compositionally biased region" description="Basic and acidic residues" evidence="11">
    <location>
        <begin position="1028"/>
        <end position="1043"/>
    </location>
</feature>
<dbReference type="STRING" id="7998.ENSIPUP00000000630"/>
<dbReference type="RefSeq" id="XP_017321920.2">
    <property type="nucleotide sequence ID" value="XM_017466431.3"/>
</dbReference>
<dbReference type="Gene3D" id="1.10.238.10">
    <property type="entry name" value="EF-hand"/>
    <property type="match status" value="1"/>
</dbReference>
<accession>A0A2D0QWP4</accession>
<evidence type="ECO:0000256" key="8">
    <source>
        <dbReference type="ARBA" id="ARBA00023136"/>
    </source>
</evidence>
<dbReference type="Pfam" id="PF13499">
    <property type="entry name" value="EF-hand_7"/>
    <property type="match status" value="1"/>
</dbReference>
<dbReference type="CDD" id="cd00051">
    <property type="entry name" value="EFh"/>
    <property type="match status" value="1"/>
</dbReference>
<dbReference type="InterPro" id="IPR037245">
    <property type="entry name" value="FIP-RBD_C_sf"/>
</dbReference>
<feature type="region of interest" description="Disordered" evidence="11">
    <location>
        <begin position="1"/>
        <end position="20"/>
    </location>
</feature>
<feature type="domain" description="EF-hand" evidence="12">
    <location>
        <begin position="837"/>
        <end position="872"/>
    </location>
</feature>
<feature type="region of interest" description="Disordered" evidence="11">
    <location>
        <begin position="1028"/>
        <end position="1061"/>
    </location>
</feature>
<dbReference type="GO" id="GO:0032154">
    <property type="term" value="C:cleavage furrow"/>
    <property type="evidence" value="ECO:0007669"/>
    <property type="project" value="UniProtKB-SubCell"/>
</dbReference>
<evidence type="ECO:0000256" key="10">
    <source>
        <dbReference type="SAM" id="Coils"/>
    </source>
</evidence>
<feature type="domain" description="FIP-RBD" evidence="13">
    <location>
        <begin position="1374"/>
        <end position="1436"/>
    </location>
</feature>
<feature type="compositionally biased region" description="Polar residues" evidence="11">
    <location>
        <begin position="178"/>
        <end position="188"/>
    </location>
</feature>
<dbReference type="SUPFAM" id="SSF144270">
    <property type="entry name" value="Eferin C-derminal domain-like"/>
    <property type="match status" value="1"/>
</dbReference>
<evidence type="ECO:0000256" key="4">
    <source>
        <dbReference type="ARBA" id="ARBA00022448"/>
    </source>
</evidence>
<dbReference type="GO" id="GO:0055038">
    <property type="term" value="C:recycling endosome membrane"/>
    <property type="evidence" value="ECO:0007669"/>
    <property type="project" value="UniProtKB-SubCell"/>
</dbReference>
<dbReference type="Proteomes" id="UP000221080">
    <property type="component" value="Chromosome 1"/>
</dbReference>
<evidence type="ECO:0000259" key="13">
    <source>
        <dbReference type="PROSITE" id="PS51511"/>
    </source>
</evidence>
<dbReference type="InterPro" id="IPR057316">
    <property type="entry name" value="Rab11-FIP3/4_dom"/>
</dbReference>
<dbReference type="SUPFAM" id="SSF47473">
    <property type="entry name" value="EF-hand"/>
    <property type="match status" value="1"/>
</dbReference>
<dbReference type="GO" id="GO:0030496">
    <property type="term" value="C:midbody"/>
    <property type="evidence" value="ECO:0007669"/>
    <property type="project" value="UniProtKB-SubCell"/>
</dbReference>
<evidence type="ECO:0000256" key="3">
    <source>
        <dbReference type="ARBA" id="ARBA00004654"/>
    </source>
</evidence>
<dbReference type="GO" id="GO:0032456">
    <property type="term" value="P:endocytic recycling"/>
    <property type="evidence" value="ECO:0007669"/>
    <property type="project" value="TreeGrafter"/>
</dbReference>
<evidence type="ECO:0000256" key="1">
    <source>
        <dbReference type="ARBA" id="ARBA00004214"/>
    </source>
</evidence>
<dbReference type="CTD" id="9727"/>
<dbReference type="InterPro" id="IPR051977">
    <property type="entry name" value="Rab11-interacting_regulator"/>
</dbReference>
<dbReference type="PROSITE" id="PS50222">
    <property type="entry name" value="EF_HAND_2"/>
    <property type="match status" value="1"/>
</dbReference>
<dbReference type="Gene3D" id="1.20.5.2440">
    <property type="match status" value="1"/>
</dbReference>
<organism evidence="14 15">
    <name type="scientific">Ictalurus punctatus</name>
    <name type="common">Channel catfish</name>
    <name type="synonym">Silurus punctatus</name>
    <dbReference type="NCBI Taxonomy" id="7998"/>
    <lineage>
        <taxon>Eukaryota</taxon>
        <taxon>Metazoa</taxon>
        <taxon>Chordata</taxon>
        <taxon>Craniata</taxon>
        <taxon>Vertebrata</taxon>
        <taxon>Euteleostomi</taxon>
        <taxon>Actinopterygii</taxon>
        <taxon>Neopterygii</taxon>
        <taxon>Teleostei</taxon>
        <taxon>Ostariophysi</taxon>
        <taxon>Siluriformes</taxon>
        <taxon>Ictaluridae</taxon>
        <taxon>Ictalurus</taxon>
    </lineage>
</organism>
<dbReference type="GO" id="GO:0032465">
    <property type="term" value="P:regulation of cytokinesis"/>
    <property type="evidence" value="ECO:0007669"/>
    <property type="project" value="TreeGrafter"/>
</dbReference>
<dbReference type="GO" id="GO:0005509">
    <property type="term" value="F:calcium ion binding"/>
    <property type="evidence" value="ECO:0007669"/>
    <property type="project" value="InterPro"/>
</dbReference>
<gene>
    <name evidence="15" type="primary">rab11fip3</name>
</gene>
<keyword evidence="14" id="KW-1185">Reference proteome</keyword>
<dbReference type="PANTHER" id="PTHR15726">
    <property type="entry name" value="RAB11-FAMILY INTERACTING PROTEIN"/>
    <property type="match status" value="1"/>
</dbReference>
<dbReference type="SMART" id="SM00054">
    <property type="entry name" value="EFh"/>
    <property type="match status" value="2"/>
</dbReference>
<dbReference type="PROSITE" id="PS51511">
    <property type="entry name" value="FIP_RBD"/>
    <property type="match status" value="1"/>
</dbReference>
<dbReference type="OrthoDB" id="418358at2759"/>
<evidence type="ECO:0000256" key="9">
    <source>
        <dbReference type="ARBA" id="ARBA00023306"/>
    </source>
</evidence>
<keyword evidence="8" id="KW-0472">Membrane</keyword>
<feature type="region of interest" description="Disordered" evidence="11">
    <location>
        <begin position="311"/>
        <end position="370"/>
    </location>
</feature>
<dbReference type="GeneID" id="108264677"/>
<feature type="region of interest" description="Disordered" evidence="11">
    <location>
        <begin position="419"/>
        <end position="441"/>
    </location>
</feature>
<keyword evidence="9" id="KW-0131">Cell cycle</keyword>
<evidence type="ECO:0000313" key="14">
    <source>
        <dbReference type="Proteomes" id="UP000221080"/>
    </source>
</evidence>
<dbReference type="KEGG" id="ipu:108264677"/>
<feature type="region of interest" description="Disordered" evidence="11">
    <location>
        <begin position="520"/>
        <end position="562"/>
    </location>
</feature>
<sequence length="1436" mass="157670">MEQVLSSPRGHSDWESDQNSLGFLLLDNDDDVAADGGHENPERRHRGEPGIVSLSFDEIFQDSSLNLDEFFRASRYSGLDQACPWERGSDCVSPSWDIQPSLPQKPAREDCREAPHGAVTADLISFNSNAPSPTHTCTSMQAVDISQPTGTVDTDCPLDGLIGQLPLDPVMDQTLSQTLPAQRTSVTEETPDSHWTKDLTSSQTTPEDVTDILCANLLDLAAESSSRTASYSFENSNEALITSPFIYDLSSSLQTLVSCSDALDEVSPMLFLESPVQPCDGSLAIFQTVGTTVTGLSSEQEREVPAISNTIRGDASEVQSPAGPLASSKPFVQERTLAGSDSEAKPETPNESVATGGPPETSRLGLSDEDACEDEEIVEMEEVAERDIPPHDPLVQELQSDFTQAVLLFSPTFVPEQTAPVQSTSTSPVSLCPQTDVSPEYSNDELRVNTQGAAFEKSPDLNENSNLSVISDSHFDDVHNAKLLASEKEIIIHTIPALKKEPPPVSPLLRLTLEANAETDAISHDSESETHTSSEIESKRNPSESLKSPEGTGEEQTINMPNMDTSDTLAALDTHFHLHVQEVESVHTSVNGTTQHCQDPNGCTAEINQQPNTQDESESFGFSAHNCTPEKFVTPKDIHATSDDLQDTHRLTESSDGSVNTHTPDFTPVSKENTFLCALLPAQGSIKAEEGIDREPVDVTYTPESVPGPLDSTLLSGADSPLSQVGVAIGQERGAATSRLCQSADVKLDGETDLPEYLRQADLSQVAEPKLNSLRDESPSGVCPLEETCPLLMEDSVVVPDGPDNAEMALELCVSSDMIQDGCSGAGALPAANPQDDEHSALRAVFQALDQDGDGFVRIEEFMEFATAYGVEQVKDLTRFLDPSGLGVISFEDFHRGITAISNGGSDPDLYKLQLTTGDANGAGEEYDEQAEVSDSAYLGSESAYSECETFTDEDTGALVHPELHEDVETDSGIGNTLAESEERNRFSLGSDLHGHALVAVIGGEEEHFEDFGESNSASDLLLANQEEGRAAPEGEGDPEPHPHAGSPAHRPPMLLTPSSEPFPSSFRNFLQSESLEFFCTHCHKQISRLEDLSTRLHLLEMNSSSKRLSSKKAARHLLQSSGLDRMSDLSRDILDLADSDIADKVLLLERRVSELEKDSAASEEQHARLRQENLTLVHRANALEEQLKEQEVRADESLNTLGRKHRDALSKLQRERELEIENLQARLHQLDEENSELRSCVPCLRANIERLEEEKRKLQDEVDDMTDRLNEETESRRKTADKLSHERHTSQKEKETTQELIEDLRKQLEMLQLFKLETEARRGRSPAAGLQEYNTHMRENELEQEIRRLKQDNRSLKEQNDELNGQIINLSIQGAKSLFTESLSESLAAEINNVSRAELMEAIQKQEEINFRLQDYIDRIIVAIMESNPSILEVK</sequence>
<reference evidence="15" key="2">
    <citation type="submission" date="2025-08" db="UniProtKB">
        <authorList>
            <consortium name="RefSeq"/>
        </authorList>
    </citation>
    <scope>IDENTIFICATION</scope>
    <source>
        <tissue evidence="15">Blood</tissue>
    </source>
</reference>
<evidence type="ECO:0000259" key="12">
    <source>
        <dbReference type="PROSITE" id="PS50222"/>
    </source>
</evidence>
<evidence type="ECO:0000256" key="2">
    <source>
        <dbReference type="ARBA" id="ARBA00004626"/>
    </source>
</evidence>
<keyword evidence="6" id="KW-0967">Endosome</keyword>
<dbReference type="PANTHER" id="PTHR15726:SF6">
    <property type="entry name" value="RAB11 FAMILY-INTERACTING PROTEIN 3"/>
    <property type="match status" value="1"/>
</dbReference>
<keyword evidence="4" id="KW-0813">Transport</keyword>
<dbReference type="Pfam" id="PF09457">
    <property type="entry name" value="RBD-FIP"/>
    <property type="match status" value="1"/>
</dbReference>
<feature type="coiled-coil region" evidence="10">
    <location>
        <begin position="1340"/>
        <end position="1374"/>
    </location>
</feature>
<evidence type="ECO:0000256" key="6">
    <source>
        <dbReference type="ARBA" id="ARBA00022753"/>
    </source>
</evidence>
<dbReference type="InterPro" id="IPR002048">
    <property type="entry name" value="EF_hand_dom"/>
</dbReference>
<evidence type="ECO:0000256" key="5">
    <source>
        <dbReference type="ARBA" id="ARBA00022618"/>
    </source>
</evidence>
<dbReference type="GO" id="GO:0030139">
    <property type="term" value="C:endocytic vesicle"/>
    <property type="evidence" value="ECO:0007669"/>
    <property type="project" value="TreeGrafter"/>
</dbReference>
<keyword evidence="7 10" id="KW-0175">Coiled coil</keyword>
<evidence type="ECO:0000313" key="15">
    <source>
        <dbReference type="RefSeq" id="XP_017321920.2"/>
    </source>
</evidence>
<feature type="region of interest" description="Disordered" evidence="11">
    <location>
        <begin position="1263"/>
        <end position="1298"/>
    </location>
</feature>
<feature type="compositionally biased region" description="Basic and acidic residues" evidence="11">
    <location>
        <begin position="521"/>
        <end position="542"/>
    </location>
</feature>
<dbReference type="InterPro" id="IPR019018">
    <property type="entry name" value="Rab-bd_FIP-RBD"/>
</dbReference>
<feature type="compositionally biased region" description="Basic and acidic residues" evidence="11">
    <location>
        <begin position="36"/>
        <end position="48"/>
    </location>
</feature>